<keyword evidence="5" id="KW-0460">Magnesium</keyword>
<proteinExistence type="inferred from homology"/>
<comment type="similarity">
    <text evidence="1">Belongs to the methyltransferase superfamily. Type-7 methyltransferase family.</text>
</comment>
<dbReference type="Proteomes" id="UP001187471">
    <property type="component" value="Unassembled WGS sequence"/>
</dbReference>
<evidence type="ECO:0000313" key="6">
    <source>
        <dbReference type="EMBL" id="KAK2971510.1"/>
    </source>
</evidence>
<keyword evidence="4" id="KW-0479">Metal-binding</keyword>
<keyword evidence="3" id="KW-0808">Transferase</keyword>
<comment type="caution">
    <text evidence="6">The sequence shown here is derived from an EMBL/GenBank/DDBJ whole genome shotgun (WGS) entry which is preliminary data.</text>
</comment>
<keyword evidence="2" id="KW-0489">Methyltransferase</keyword>
<dbReference type="GO" id="GO:0046872">
    <property type="term" value="F:metal ion binding"/>
    <property type="evidence" value="ECO:0007669"/>
    <property type="project" value="UniProtKB-KW"/>
</dbReference>
<accession>A0AA88QXZ9</accession>
<dbReference type="InterPro" id="IPR029063">
    <property type="entry name" value="SAM-dependent_MTases_sf"/>
</dbReference>
<dbReference type="Pfam" id="PF03492">
    <property type="entry name" value="Methyltransf_7"/>
    <property type="match status" value="3"/>
</dbReference>
<keyword evidence="7" id="KW-1185">Reference proteome</keyword>
<dbReference type="Gene3D" id="3.40.50.150">
    <property type="entry name" value="Vaccinia Virus protein VP39"/>
    <property type="match status" value="2"/>
</dbReference>
<evidence type="ECO:0000256" key="4">
    <source>
        <dbReference type="ARBA" id="ARBA00022723"/>
    </source>
</evidence>
<evidence type="ECO:0000313" key="7">
    <source>
        <dbReference type="Proteomes" id="UP001187471"/>
    </source>
</evidence>
<gene>
    <name evidence="6" type="ORF">RJ640_017879</name>
</gene>
<dbReference type="InterPro" id="IPR005299">
    <property type="entry name" value="MeTrfase_7"/>
</dbReference>
<organism evidence="6 7">
    <name type="scientific">Escallonia rubra</name>
    <dbReference type="NCBI Taxonomy" id="112253"/>
    <lineage>
        <taxon>Eukaryota</taxon>
        <taxon>Viridiplantae</taxon>
        <taxon>Streptophyta</taxon>
        <taxon>Embryophyta</taxon>
        <taxon>Tracheophyta</taxon>
        <taxon>Spermatophyta</taxon>
        <taxon>Magnoliopsida</taxon>
        <taxon>eudicotyledons</taxon>
        <taxon>Gunneridae</taxon>
        <taxon>Pentapetalae</taxon>
        <taxon>asterids</taxon>
        <taxon>campanulids</taxon>
        <taxon>Escalloniales</taxon>
        <taxon>Escalloniaceae</taxon>
        <taxon>Escallonia</taxon>
    </lineage>
</organism>
<dbReference type="GO" id="GO:0032259">
    <property type="term" value="P:methylation"/>
    <property type="evidence" value="ECO:0007669"/>
    <property type="project" value="UniProtKB-KW"/>
</dbReference>
<evidence type="ECO:0000256" key="3">
    <source>
        <dbReference type="ARBA" id="ARBA00022679"/>
    </source>
</evidence>
<name>A0AA88QXZ9_9ASTE</name>
<dbReference type="EMBL" id="JAVXUO010002581">
    <property type="protein sequence ID" value="KAK2971510.1"/>
    <property type="molecule type" value="Genomic_DNA"/>
</dbReference>
<reference evidence="6" key="1">
    <citation type="submission" date="2022-12" db="EMBL/GenBank/DDBJ databases">
        <title>Draft genome assemblies for two species of Escallonia (Escalloniales).</title>
        <authorList>
            <person name="Chanderbali A."/>
            <person name="Dervinis C."/>
            <person name="Anghel I."/>
            <person name="Soltis D."/>
            <person name="Soltis P."/>
            <person name="Zapata F."/>
        </authorList>
    </citation>
    <scope>NUCLEOTIDE SEQUENCE</scope>
    <source>
        <strain evidence="6">UCBG92.1500</strain>
        <tissue evidence="6">Leaf</tissue>
    </source>
</reference>
<dbReference type="InterPro" id="IPR042086">
    <property type="entry name" value="MeTrfase_capping"/>
</dbReference>
<evidence type="ECO:0000256" key="1">
    <source>
        <dbReference type="ARBA" id="ARBA00007967"/>
    </source>
</evidence>
<evidence type="ECO:0000256" key="5">
    <source>
        <dbReference type="ARBA" id="ARBA00022842"/>
    </source>
</evidence>
<evidence type="ECO:0000256" key="2">
    <source>
        <dbReference type="ARBA" id="ARBA00022603"/>
    </source>
</evidence>
<dbReference type="Gene3D" id="1.10.1200.270">
    <property type="entry name" value="Methyltransferase, alpha-helical capping domain"/>
    <property type="match status" value="2"/>
</dbReference>
<dbReference type="GO" id="GO:0008168">
    <property type="term" value="F:methyltransferase activity"/>
    <property type="evidence" value="ECO:0007669"/>
    <property type="project" value="UniProtKB-KW"/>
</dbReference>
<protein>
    <submittedName>
        <fullName evidence="6">Uncharacterized protein</fullName>
    </submittedName>
</protein>
<sequence>MQAVQLKLKNCGPDLEEPEFHVFFNDNVTNDFNTLFKALPPDRQYMAAGVPGSFHGRLFPKASMNFMHSSFALNWLAKVPEEVTQEYSSAWNKGRRLVLASSHTHSLLESVRGDELGFEIFYLRSTSRKNGGDSFNERRKWPKQLHRELQVPDLGCSVGPNTFSCVQTIMQAVQLKLKNCGPDLEEPEFHVFFNDNVTNDFNTLFKALPPDRQYMAAGVPGSFHGRLFPKASMNFMHSSFALNWLAKVPEEVTQEYSSAWNKGRGLVSEALVDSFNVPVYIPTASEVKEVVSSIKHLQVEKIEEIYYPLIKLSTREDVQYSNMHTRATMEGILCKHFGSELMNELFERHLQKLEDLSQTTHFARVKKMQDLFLLGLVSKALVDSFNIPVYIPTTSEVKEVVSSIKHLQVEKIEETCYSPIKLSTFEDVRISNMHIRATMEGILCKHFGSELMNELFERHLQKLEDLSQTTHFARVKKMQDFTREDDQLSNLHVRARMEGILCKHFGSKLMNELFERHLQKLENLSRTPRFARVKKMRDLFLLVKRKA</sequence>
<dbReference type="AlphaFoldDB" id="A0AA88QXZ9"/>
<dbReference type="SUPFAM" id="SSF53335">
    <property type="entry name" value="S-adenosyl-L-methionine-dependent methyltransferases"/>
    <property type="match status" value="3"/>
</dbReference>
<dbReference type="PANTHER" id="PTHR31009">
    <property type="entry name" value="S-ADENOSYL-L-METHIONINE:CARBOXYL METHYLTRANSFERASE FAMILY PROTEIN"/>
    <property type="match status" value="1"/>
</dbReference>